<dbReference type="HOGENOM" id="CLU_005260_3_0_1"/>
<dbReference type="AlphaFoldDB" id="L1JBM6"/>
<keyword evidence="2" id="KW-0378">Hydrolase</keyword>
<dbReference type="EMBL" id="JH992998">
    <property type="protein sequence ID" value="EKX45712.1"/>
    <property type="molecule type" value="Genomic_DNA"/>
</dbReference>
<name>L1JBM6_GUITC</name>
<reference evidence="7" key="2">
    <citation type="submission" date="2012-11" db="EMBL/GenBank/DDBJ databases">
        <authorList>
            <person name="Kuo A."/>
            <person name="Curtis B.A."/>
            <person name="Tanifuji G."/>
            <person name="Burki F."/>
            <person name="Gruber A."/>
            <person name="Irimia M."/>
            <person name="Maruyama S."/>
            <person name="Arias M.C."/>
            <person name="Ball S.G."/>
            <person name="Gile G.H."/>
            <person name="Hirakawa Y."/>
            <person name="Hopkins J.F."/>
            <person name="Rensing S.A."/>
            <person name="Schmutz J."/>
            <person name="Symeonidi A."/>
            <person name="Elias M."/>
            <person name="Eveleigh R.J."/>
            <person name="Herman E.K."/>
            <person name="Klute M.J."/>
            <person name="Nakayama T."/>
            <person name="Obornik M."/>
            <person name="Reyes-Prieto A."/>
            <person name="Armbrust E.V."/>
            <person name="Aves S.J."/>
            <person name="Beiko R.G."/>
            <person name="Coutinho P."/>
            <person name="Dacks J.B."/>
            <person name="Durnford D.G."/>
            <person name="Fast N.M."/>
            <person name="Green B.R."/>
            <person name="Grisdale C."/>
            <person name="Hempe F."/>
            <person name="Henrissat B."/>
            <person name="Hoppner M.P."/>
            <person name="Ishida K.-I."/>
            <person name="Kim E."/>
            <person name="Koreny L."/>
            <person name="Kroth P.G."/>
            <person name="Liu Y."/>
            <person name="Malik S.-B."/>
            <person name="Maier U.G."/>
            <person name="McRose D."/>
            <person name="Mock T."/>
            <person name="Neilson J.A."/>
            <person name="Onodera N.T."/>
            <person name="Poole A.M."/>
            <person name="Pritham E.J."/>
            <person name="Richards T.A."/>
            <person name="Rocap G."/>
            <person name="Roy S.W."/>
            <person name="Sarai C."/>
            <person name="Schaack S."/>
            <person name="Shirato S."/>
            <person name="Slamovits C.H."/>
            <person name="Spencer D.F."/>
            <person name="Suzuki S."/>
            <person name="Worden A.Z."/>
            <person name="Zauner S."/>
            <person name="Barry K."/>
            <person name="Bell C."/>
            <person name="Bharti A.K."/>
            <person name="Crow J.A."/>
            <person name="Grimwood J."/>
            <person name="Kramer R."/>
            <person name="Lindquist E."/>
            <person name="Lucas S."/>
            <person name="Salamov A."/>
            <person name="McFadden G.I."/>
            <person name="Lane C.E."/>
            <person name="Keeling P.J."/>
            <person name="Gray M.W."/>
            <person name="Grigoriev I.V."/>
            <person name="Archibald J.M."/>
        </authorList>
    </citation>
    <scope>NUCLEOTIDE SEQUENCE</scope>
    <source>
        <strain evidence="7">CCMP2712</strain>
    </source>
</reference>
<dbReference type="GO" id="GO:0003684">
    <property type="term" value="F:damaged DNA binding"/>
    <property type="evidence" value="ECO:0007669"/>
    <property type="project" value="TreeGrafter"/>
</dbReference>
<sequence length="165" mass="18909">MLRVRVDDWRRRGGRGGRKGGEEQVKLFFLTHMHADHTQGLHSEWDEGMIYCSQVSRSLLLDKFDVDPVRVVAMEIGVPKLLRLDTVKVTCIDANHCPGAVMFYFETQDIRLLHTGDFRLSPAMIREDSPLAMARDCHLVVDNTYCDPKHTFPSQQEAGQRILEL</sequence>
<dbReference type="EnsemblProtists" id="EKX45712">
    <property type="protein sequence ID" value="EKX45712"/>
    <property type="gene ID" value="GUITHDRAFT_71213"/>
</dbReference>
<feature type="non-terminal residue" evidence="5">
    <location>
        <position position="165"/>
    </location>
</feature>
<evidence type="ECO:0000256" key="3">
    <source>
        <dbReference type="ARBA" id="ARBA00022839"/>
    </source>
</evidence>
<dbReference type="eggNOG" id="KOG1361">
    <property type="taxonomic scope" value="Eukaryota"/>
</dbReference>
<evidence type="ECO:0000256" key="2">
    <source>
        <dbReference type="ARBA" id="ARBA00022801"/>
    </source>
</evidence>
<dbReference type="Proteomes" id="UP000011087">
    <property type="component" value="Unassembled WGS sequence"/>
</dbReference>
<dbReference type="GO" id="GO:0035312">
    <property type="term" value="F:5'-3' DNA exonuclease activity"/>
    <property type="evidence" value="ECO:0007669"/>
    <property type="project" value="TreeGrafter"/>
</dbReference>
<accession>L1JBM6</accession>
<dbReference type="GeneID" id="17302331"/>
<dbReference type="InterPro" id="IPR001279">
    <property type="entry name" value="Metallo-B-lactamas"/>
</dbReference>
<evidence type="ECO:0000313" key="7">
    <source>
        <dbReference type="Proteomes" id="UP000011087"/>
    </source>
</evidence>
<protein>
    <recommendedName>
        <fullName evidence="4">Metallo-beta-lactamase domain-containing protein</fullName>
    </recommendedName>
</protein>
<evidence type="ECO:0000259" key="4">
    <source>
        <dbReference type="Pfam" id="PF12706"/>
    </source>
</evidence>
<dbReference type="STRING" id="905079.L1JBM6"/>
<gene>
    <name evidence="5" type="ORF">GUITHDRAFT_71213</name>
</gene>
<organism evidence="5">
    <name type="scientific">Guillardia theta (strain CCMP2712)</name>
    <name type="common">Cryptophyte</name>
    <dbReference type="NCBI Taxonomy" id="905079"/>
    <lineage>
        <taxon>Eukaryota</taxon>
        <taxon>Cryptophyceae</taxon>
        <taxon>Pyrenomonadales</taxon>
        <taxon>Geminigeraceae</taxon>
        <taxon>Guillardia</taxon>
    </lineage>
</organism>
<evidence type="ECO:0000313" key="5">
    <source>
        <dbReference type="EMBL" id="EKX45712.1"/>
    </source>
</evidence>
<dbReference type="GO" id="GO:0006303">
    <property type="term" value="P:double-strand break repair via nonhomologous end joining"/>
    <property type="evidence" value="ECO:0007669"/>
    <property type="project" value="TreeGrafter"/>
</dbReference>
<dbReference type="RefSeq" id="XP_005832692.1">
    <property type="nucleotide sequence ID" value="XM_005832635.1"/>
</dbReference>
<keyword evidence="7" id="KW-1185">Reference proteome</keyword>
<dbReference type="Gene3D" id="3.60.15.10">
    <property type="entry name" value="Ribonuclease Z/Hydroxyacylglutathione hydrolase-like"/>
    <property type="match status" value="1"/>
</dbReference>
<evidence type="ECO:0000313" key="6">
    <source>
        <dbReference type="EnsemblProtists" id="EKX45712"/>
    </source>
</evidence>
<reference evidence="6" key="3">
    <citation type="submission" date="2016-03" db="UniProtKB">
        <authorList>
            <consortium name="EnsemblProtists"/>
        </authorList>
    </citation>
    <scope>IDENTIFICATION</scope>
</reference>
<dbReference type="InterPro" id="IPR036866">
    <property type="entry name" value="RibonucZ/Hydroxyglut_hydro"/>
</dbReference>
<dbReference type="SUPFAM" id="SSF56281">
    <property type="entry name" value="Metallo-hydrolase/oxidoreductase"/>
    <property type="match status" value="1"/>
</dbReference>
<keyword evidence="1" id="KW-0540">Nuclease</keyword>
<proteinExistence type="predicted"/>
<dbReference type="KEGG" id="gtt:GUITHDRAFT_71213"/>
<dbReference type="PANTHER" id="PTHR23240:SF8">
    <property type="entry name" value="PROTEIN ARTEMIS"/>
    <property type="match status" value="1"/>
</dbReference>
<evidence type="ECO:0000256" key="1">
    <source>
        <dbReference type="ARBA" id="ARBA00022722"/>
    </source>
</evidence>
<dbReference type="PaxDb" id="55529-EKX45712"/>
<dbReference type="GO" id="GO:0036297">
    <property type="term" value="P:interstrand cross-link repair"/>
    <property type="evidence" value="ECO:0007669"/>
    <property type="project" value="TreeGrafter"/>
</dbReference>
<dbReference type="OrthoDB" id="262529at2759"/>
<feature type="domain" description="Metallo-beta-lactamase" evidence="4">
    <location>
        <begin position="23"/>
        <end position="128"/>
    </location>
</feature>
<dbReference type="OMA" id="PCQFLPF"/>
<keyword evidence="3" id="KW-0269">Exonuclease</keyword>
<dbReference type="Pfam" id="PF12706">
    <property type="entry name" value="Lactamase_B_2"/>
    <property type="match status" value="1"/>
</dbReference>
<reference evidence="5 7" key="1">
    <citation type="journal article" date="2012" name="Nature">
        <title>Algal genomes reveal evolutionary mosaicism and the fate of nucleomorphs.</title>
        <authorList>
            <consortium name="DOE Joint Genome Institute"/>
            <person name="Curtis B.A."/>
            <person name="Tanifuji G."/>
            <person name="Burki F."/>
            <person name="Gruber A."/>
            <person name="Irimia M."/>
            <person name="Maruyama S."/>
            <person name="Arias M.C."/>
            <person name="Ball S.G."/>
            <person name="Gile G.H."/>
            <person name="Hirakawa Y."/>
            <person name="Hopkins J.F."/>
            <person name="Kuo A."/>
            <person name="Rensing S.A."/>
            <person name="Schmutz J."/>
            <person name="Symeonidi A."/>
            <person name="Elias M."/>
            <person name="Eveleigh R.J."/>
            <person name="Herman E.K."/>
            <person name="Klute M.J."/>
            <person name="Nakayama T."/>
            <person name="Obornik M."/>
            <person name="Reyes-Prieto A."/>
            <person name="Armbrust E.V."/>
            <person name="Aves S.J."/>
            <person name="Beiko R.G."/>
            <person name="Coutinho P."/>
            <person name="Dacks J.B."/>
            <person name="Durnford D.G."/>
            <person name="Fast N.M."/>
            <person name="Green B.R."/>
            <person name="Grisdale C.J."/>
            <person name="Hempel F."/>
            <person name="Henrissat B."/>
            <person name="Hoppner M.P."/>
            <person name="Ishida K."/>
            <person name="Kim E."/>
            <person name="Koreny L."/>
            <person name="Kroth P.G."/>
            <person name="Liu Y."/>
            <person name="Malik S.B."/>
            <person name="Maier U.G."/>
            <person name="McRose D."/>
            <person name="Mock T."/>
            <person name="Neilson J.A."/>
            <person name="Onodera N.T."/>
            <person name="Poole A.M."/>
            <person name="Pritham E.J."/>
            <person name="Richards T.A."/>
            <person name="Rocap G."/>
            <person name="Roy S.W."/>
            <person name="Sarai C."/>
            <person name="Schaack S."/>
            <person name="Shirato S."/>
            <person name="Slamovits C.H."/>
            <person name="Spencer D.F."/>
            <person name="Suzuki S."/>
            <person name="Worden A.Z."/>
            <person name="Zauner S."/>
            <person name="Barry K."/>
            <person name="Bell C."/>
            <person name="Bharti A.K."/>
            <person name="Crow J.A."/>
            <person name="Grimwood J."/>
            <person name="Kramer R."/>
            <person name="Lindquist E."/>
            <person name="Lucas S."/>
            <person name="Salamov A."/>
            <person name="McFadden G.I."/>
            <person name="Lane C.E."/>
            <person name="Keeling P.J."/>
            <person name="Gray M.W."/>
            <person name="Grigoriev I.V."/>
            <person name="Archibald J.M."/>
        </authorList>
    </citation>
    <scope>NUCLEOTIDE SEQUENCE</scope>
    <source>
        <strain evidence="5 7">CCMP2712</strain>
    </source>
</reference>
<dbReference type="PANTHER" id="PTHR23240">
    <property type="entry name" value="DNA CROSS-LINK REPAIR PROTEIN PSO2/SNM1-RELATED"/>
    <property type="match status" value="1"/>
</dbReference>